<feature type="region of interest" description="Disordered" evidence="1">
    <location>
        <begin position="63"/>
        <end position="137"/>
    </location>
</feature>
<dbReference type="Proteomes" id="UP000823775">
    <property type="component" value="Unassembled WGS sequence"/>
</dbReference>
<evidence type="ECO:0000313" key="2">
    <source>
        <dbReference type="EMBL" id="MCD7462114.1"/>
    </source>
</evidence>
<evidence type="ECO:0000313" key="3">
    <source>
        <dbReference type="Proteomes" id="UP000823775"/>
    </source>
</evidence>
<dbReference type="EMBL" id="JACEIK010000780">
    <property type="protein sequence ID" value="MCD7462114.1"/>
    <property type="molecule type" value="Genomic_DNA"/>
</dbReference>
<reference evidence="2 3" key="1">
    <citation type="journal article" date="2021" name="BMC Genomics">
        <title>Datura genome reveals duplications of psychoactive alkaloid biosynthetic genes and high mutation rate following tissue culture.</title>
        <authorList>
            <person name="Rajewski A."/>
            <person name="Carter-House D."/>
            <person name="Stajich J."/>
            <person name="Litt A."/>
        </authorList>
    </citation>
    <scope>NUCLEOTIDE SEQUENCE [LARGE SCALE GENOMIC DNA]</scope>
    <source>
        <strain evidence="2">AR-01</strain>
    </source>
</reference>
<comment type="caution">
    <text evidence="2">The sequence shown here is derived from an EMBL/GenBank/DDBJ whole genome shotgun (WGS) entry which is preliminary data.</text>
</comment>
<gene>
    <name evidence="2" type="ORF">HAX54_047815</name>
</gene>
<proteinExistence type="predicted"/>
<feature type="compositionally biased region" description="Polar residues" evidence="1">
    <location>
        <begin position="115"/>
        <end position="137"/>
    </location>
</feature>
<feature type="compositionally biased region" description="Polar residues" evidence="1">
    <location>
        <begin position="79"/>
        <end position="108"/>
    </location>
</feature>
<keyword evidence="3" id="KW-1185">Reference proteome</keyword>
<accession>A0ABS8SUE8</accession>
<name>A0ABS8SUE8_DATST</name>
<evidence type="ECO:0008006" key="4">
    <source>
        <dbReference type="Google" id="ProtNLM"/>
    </source>
</evidence>
<evidence type="ECO:0000256" key="1">
    <source>
        <dbReference type="SAM" id="MobiDB-lite"/>
    </source>
</evidence>
<sequence>MVHKGQRYKNVYKANIMDPMGEELSCLGALMGSSLLWHKRISHASFSYLNKLVESTQEDIEEIDMELTTNPEGEPGTQDEGTQGEKLNTSIMLPNEQGVSPNTAQNDTMEAPELMTSQNSPGDEPDTSQVTEQQARH</sequence>
<organism evidence="2 3">
    <name type="scientific">Datura stramonium</name>
    <name type="common">Jimsonweed</name>
    <name type="synonym">Common thornapple</name>
    <dbReference type="NCBI Taxonomy" id="4076"/>
    <lineage>
        <taxon>Eukaryota</taxon>
        <taxon>Viridiplantae</taxon>
        <taxon>Streptophyta</taxon>
        <taxon>Embryophyta</taxon>
        <taxon>Tracheophyta</taxon>
        <taxon>Spermatophyta</taxon>
        <taxon>Magnoliopsida</taxon>
        <taxon>eudicotyledons</taxon>
        <taxon>Gunneridae</taxon>
        <taxon>Pentapetalae</taxon>
        <taxon>asterids</taxon>
        <taxon>lamiids</taxon>
        <taxon>Solanales</taxon>
        <taxon>Solanaceae</taxon>
        <taxon>Solanoideae</taxon>
        <taxon>Datureae</taxon>
        <taxon>Datura</taxon>
    </lineage>
</organism>
<protein>
    <recommendedName>
        <fullName evidence="4">GAG-pre-integrase domain-containing protein</fullName>
    </recommendedName>
</protein>